<dbReference type="AlphaFoldDB" id="A0A375JCM7"/>
<dbReference type="EMBL" id="OVTA01000115">
    <property type="protein sequence ID" value="SPS02924.1"/>
    <property type="molecule type" value="Genomic_DNA"/>
</dbReference>
<name>A0A375JCM7_9BURK</name>
<accession>A0A375JCM7</accession>
<evidence type="ECO:0000313" key="2">
    <source>
        <dbReference type="Proteomes" id="UP000256805"/>
    </source>
</evidence>
<dbReference type="Proteomes" id="UP000256805">
    <property type="component" value="Unassembled WGS sequence"/>
</dbReference>
<proteinExistence type="predicted"/>
<reference evidence="1 2" key="1">
    <citation type="submission" date="2018-01" db="EMBL/GenBank/DDBJ databases">
        <authorList>
            <person name="Gaut B.S."/>
            <person name="Morton B.R."/>
            <person name="Clegg M.T."/>
            <person name="Duvall M.R."/>
        </authorList>
    </citation>
    <scope>NUCLEOTIDE SEQUENCE [LARGE SCALE GENOMIC DNA]</scope>
    <source>
        <strain evidence="1">Cupriavidus taiwanensis cmp 52</strain>
    </source>
</reference>
<sequence>MESPVGFAWNQWSAWRGNTQTIHGTIVVTGDARKTSIIRTMLPRQKRTTLVNLTISISKYFVLQKTEEWLDYSVE</sequence>
<organism evidence="1 2">
    <name type="scientific">Cupriavidus taiwanensis</name>
    <dbReference type="NCBI Taxonomy" id="164546"/>
    <lineage>
        <taxon>Bacteria</taxon>
        <taxon>Pseudomonadati</taxon>
        <taxon>Pseudomonadota</taxon>
        <taxon>Betaproteobacteria</taxon>
        <taxon>Burkholderiales</taxon>
        <taxon>Burkholderiaceae</taxon>
        <taxon>Cupriavidus</taxon>
    </lineage>
</organism>
<evidence type="ECO:0000313" key="1">
    <source>
        <dbReference type="EMBL" id="SPS02924.1"/>
    </source>
</evidence>
<gene>
    <name evidence="1" type="ORF">CBM2634_U490004</name>
</gene>
<protein>
    <submittedName>
        <fullName evidence="1">Uncharacterized protein</fullName>
    </submittedName>
</protein>